<dbReference type="InterPro" id="IPR036680">
    <property type="entry name" value="SPOR-like_sf"/>
</dbReference>
<dbReference type="Pfam" id="PF05036">
    <property type="entry name" value="SPOR"/>
    <property type="match status" value="1"/>
</dbReference>
<evidence type="ECO:0000259" key="3">
    <source>
        <dbReference type="PROSITE" id="PS51724"/>
    </source>
</evidence>
<feature type="compositionally biased region" description="Basic and acidic residues" evidence="1">
    <location>
        <begin position="140"/>
        <end position="156"/>
    </location>
</feature>
<keyword evidence="2" id="KW-0472">Membrane</keyword>
<keyword evidence="5" id="KW-1185">Reference proteome</keyword>
<dbReference type="GO" id="GO:0042834">
    <property type="term" value="F:peptidoglycan binding"/>
    <property type="evidence" value="ECO:0007669"/>
    <property type="project" value="InterPro"/>
</dbReference>
<evidence type="ECO:0000313" key="4">
    <source>
        <dbReference type="EMBL" id="WND02630.1"/>
    </source>
</evidence>
<evidence type="ECO:0000313" key="5">
    <source>
        <dbReference type="Proteomes" id="UP001268683"/>
    </source>
</evidence>
<feature type="compositionally biased region" description="Basic and acidic residues" evidence="1">
    <location>
        <begin position="1"/>
        <end position="14"/>
    </location>
</feature>
<accession>A0AA52HAD6</accession>
<dbReference type="RefSeq" id="WP_310798466.1">
    <property type="nucleotide sequence ID" value="NZ_CP123872.1"/>
</dbReference>
<dbReference type="KEGG" id="tmk:QGN29_13845"/>
<feature type="transmembrane region" description="Helical" evidence="2">
    <location>
        <begin position="40"/>
        <end position="60"/>
    </location>
</feature>
<reference evidence="4" key="1">
    <citation type="submission" date="2023-04" db="EMBL/GenBank/DDBJ databases">
        <title>Complete genome sequence of Temperatibacter marinus.</title>
        <authorList>
            <person name="Rong J.-C."/>
            <person name="Yi M.-L."/>
            <person name="Zhao Q."/>
        </authorList>
    </citation>
    <scope>NUCLEOTIDE SEQUENCE</scope>
    <source>
        <strain evidence="4">NBRC 110045</strain>
    </source>
</reference>
<feature type="region of interest" description="Disordered" evidence="1">
    <location>
        <begin position="68"/>
        <end position="184"/>
    </location>
</feature>
<proteinExistence type="predicted"/>
<dbReference type="SUPFAM" id="SSF110997">
    <property type="entry name" value="Sporulation related repeat"/>
    <property type="match status" value="1"/>
</dbReference>
<dbReference type="Gene3D" id="3.30.70.1070">
    <property type="entry name" value="Sporulation related repeat"/>
    <property type="match status" value="1"/>
</dbReference>
<name>A0AA52HAD6_9PROT</name>
<evidence type="ECO:0000256" key="1">
    <source>
        <dbReference type="SAM" id="MobiDB-lite"/>
    </source>
</evidence>
<dbReference type="AlphaFoldDB" id="A0AA52HAD6"/>
<dbReference type="PROSITE" id="PS51724">
    <property type="entry name" value="SPOR"/>
    <property type="match status" value="1"/>
</dbReference>
<feature type="compositionally biased region" description="Basic and acidic residues" evidence="1">
    <location>
        <begin position="69"/>
        <end position="85"/>
    </location>
</feature>
<sequence length="274" mass="30070">MTEEDNKADLDPRDTPPWLMPVSEEDAGAGNQGIASYTKWIALGATAFVVLSVFGLVYLYNSYVGSDGPVKHVKADPGPVKERPLDAGGKNIPDQDKKVFDKMQGRDEQSAVVDISKQPEEPVKEMPKNQVEETPVDNRSSVEKKPEDNSKERAKTETPAPKPVSQKPAKPTVSKASQPKATPGKAVAGYDFYRVQLGSFLTENTAKSAWRSVRRDHSQQTGDMKDYITTAVVGGTTYYRLTVGPLDNRMAADNLCLYFKTRGQPCFVVSPSKK</sequence>
<dbReference type="InterPro" id="IPR007730">
    <property type="entry name" value="SPOR-like_dom"/>
</dbReference>
<gene>
    <name evidence="4" type="ORF">QGN29_13845</name>
</gene>
<feature type="compositionally biased region" description="Basic and acidic residues" evidence="1">
    <location>
        <begin position="117"/>
        <end position="131"/>
    </location>
</feature>
<feature type="compositionally biased region" description="Basic and acidic residues" evidence="1">
    <location>
        <begin position="93"/>
        <end position="109"/>
    </location>
</feature>
<feature type="domain" description="SPOR" evidence="3">
    <location>
        <begin position="187"/>
        <end position="274"/>
    </location>
</feature>
<dbReference type="Proteomes" id="UP001268683">
    <property type="component" value="Chromosome"/>
</dbReference>
<protein>
    <submittedName>
        <fullName evidence="4">SPOR domain-containing protein</fullName>
    </submittedName>
</protein>
<organism evidence="4 5">
    <name type="scientific">Temperatibacter marinus</name>
    <dbReference type="NCBI Taxonomy" id="1456591"/>
    <lineage>
        <taxon>Bacteria</taxon>
        <taxon>Pseudomonadati</taxon>
        <taxon>Pseudomonadota</taxon>
        <taxon>Alphaproteobacteria</taxon>
        <taxon>Kordiimonadales</taxon>
        <taxon>Temperatibacteraceae</taxon>
        <taxon>Temperatibacter</taxon>
    </lineage>
</organism>
<evidence type="ECO:0000256" key="2">
    <source>
        <dbReference type="SAM" id="Phobius"/>
    </source>
</evidence>
<dbReference type="EMBL" id="CP123872">
    <property type="protein sequence ID" value="WND02630.1"/>
    <property type="molecule type" value="Genomic_DNA"/>
</dbReference>
<feature type="region of interest" description="Disordered" evidence="1">
    <location>
        <begin position="1"/>
        <end position="20"/>
    </location>
</feature>
<keyword evidence="2" id="KW-0812">Transmembrane</keyword>
<keyword evidence="2" id="KW-1133">Transmembrane helix</keyword>